<keyword evidence="1" id="KW-0812">Transmembrane</keyword>
<protein>
    <submittedName>
        <fullName evidence="2">Uncharacterized protein</fullName>
    </submittedName>
</protein>
<proteinExistence type="predicted"/>
<keyword evidence="1" id="KW-1133">Transmembrane helix</keyword>
<sequence>MKKNNWLLFSFFLAIGLIWGFIYWLVIVPGS</sequence>
<organism evidence="2 3">
    <name type="scientific">Bacillus infantis NRRL B-14911</name>
    <dbReference type="NCBI Taxonomy" id="1367477"/>
    <lineage>
        <taxon>Bacteria</taxon>
        <taxon>Bacillati</taxon>
        <taxon>Bacillota</taxon>
        <taxon>Bacilli</taxon>
        <taxon>Bacillales</taxon>
        <taxon>Bacillaceae</taxon>
        <taxon>Bacillus</taxon>
    </lineage>
</organism>
<accession>U5LD91</accession>
<dbReference type="HOGENOM" id="CLU_3395076_0_0_9"/>
<dbReference type="KEGG" id="bif:N288_17390"/>
<evidence type="ECO:0000313" key="3">
    <source>
        <dbReference type="Proteomes" id="UP000017805"/>
    </source>
</evidence>
<dbReference type="Proteomes" id="UP000017805">
    <property type="component" value="Chromosome"/>
</dbReference>
<keyword evidence="3" id="KW-1185">Reference proteome</keyword>
<reference evidence="2 3" key="1">
    <citation type="submission" date="2013-07" db="EMBL/GenBank/DDBJ databases">
        <title>Complete genome sequence of Bacillus infantis NRRL B-14911 that has potential to induce cardiac disease by antigenic mimicry.</title>
        <authorList>
            <person name="Massilamany C."/>
            <person name="Smith T.P.L."/>
            <person name="Loy J.D."/>
            <person name="Barletta R."/>
            <person name="Reddy J."/>
        </authorList>
    </citation>
    <scope>NUCLEOTIDE SEQUENCE [LARGE SCALE GENOMIC DNA]</scope>
    <source>
        <strain evidence="2 3">NRRL B-14911</strain>
    </source>
</reference>
<name>U5LD91_9BACI</name>
<dbReference type="STRING" id="1367477.N288_17390"/>
<keyword evidence="1" id="KW-0472">Membrane</keyword>
<feature type="transmembrane region" description="Helical" evidence="1">
    <location>
        <begin position="6"/>
        <end position="26"/>
    </location>
</feature>
<dbReference type="EMBL" id="CP006643">
    <property type="protein sequence ID" value="AGX05363.1"/>
    <property type="molecule type" value="Genomic_DNA"/>
</dbReference>
<evidence type="ECO:0000256" key="1">
    <source>
        <dbReference type="SAM" id="Phobius"/>
    </source>
</evidence>
<dbReference type="AlphaFoldDB" id="U5LD91"/>
<gene>
    <name evidence="2" type="ORF">N288_17390</name>
</gene>
<evidence type="ECO:0000313" key="2">
    <source>
        <dbReference type="EMBL" id="AGX05363.1"/>
    </source>
</evidence>